<evidence type="ECO:0000259" key="5">
    <source>
        <dbReference type="PROSITE" id="PS50054"/>
    </source>
</evidence>
<dbReference type="PROSITE" id="PS50056">
    <property type="entry name" value="TYR_PHOSPHATASE_2"/>
    <property type="match status" value="1"/>
</dbReference>
<dbReference type="SMART" id="SM00195">
    <property type="entry name" value="DSPc"/>
    <property type="match status" value="1"/>
</dbReference>
<dbReference type="Pfam" id="PF00782">
    <property type="entry name" value="DSPc"/>
    <property type="match status" value="1"/>
</dbReference>
<dbReference type="Gene3D" id="3.90.190.10">
    <property type="entry name" value="Protein tyrosine phosphatase superfamily"/>
    <property type="match status" value="1"/>
</dbReference>
<dbReference type="AlphaFoldDB" id="A0A7R9L7B5"/>
<dbReference type="PANTHER" id="PTHR45848">
    <property type="entry name" value="DUAL SPECIFICITY PROTEIN PHOSPHATASE 12 FAMILY MEMBER"/>
    <property type="match status" value="1"/>
</dbReference>
<evidence type="ECO:0000313" key="8">
    <source>
        <dbReference type="Proteomes" id="UP000759131"/>
    </source>
</evidence>
<dbReference type="EMBL" id="CAJPIZ010018700">
    <property type="protein sequence ID" value="CAG2116645.1"/>
    <property type="molecule type" value="Genomic_DNA"/>
</dbReference>
<dbReference type="PANTHER" id="PTHR45848:SF4">
    <property type="entry name" value="DUAL SPECIFICITY PROTEIN PHOSPHATASE 12"/>
    <property type="match status" value="1"/>
</dbReference>
<feature type="non-terminal residue" evidence="7">
    <location>
        <position position="301"/>
    </location>
</feature>
<evidence type="ECO:0000259" key="6">
    <source>
        <dbReference type="PROSITE" id="PS50056"/>
    </source>
</evidence>
<dbReference type="PROSITE" id="PS00383">
    <property type="entry name" value="TYR_PHOSPHATASE_1"/>
    <property type="match status" value="1"/>
</dbReference>
<reference evidence="7" key="1">
    <citation type="submission" date="2020-11" db="EMBL/GenBank/DDBJ databases">
        <authorList>
            <person name="Tran Van P."/>
        </authorList>
    </citation>
    <scope>NUCLEOTIDE SEQUENCE</scope>
</reference>
<dbReference type="PROSITE" id="PS50054">
    <property type="entry name" value="TYR_PHOSPHATASE_DUAL"/>
    <property type="match status" value="1"/>
</dbReference>
<evidence type="ECO:0000256" key="1">
    <source>
        <dbReference type="ARBA" id="ARBA00008601"/>
    </source>
</evidence>
<proteinExistence type="inferred from homology"/>
<dbReference type="InterPro" id="IPR020422">
    <property type="entry name" value="TYR_PHOSPHATASE_DUAL_dom"/>
</dbReference>
<organism evidence="7">
    <name type="scientific">Medioppia subpectinata</name>
    <dbReference type="NCBI Taxonomy" id="1979941"/>
    <lineage>
        <taxon>Eukaryota</taxon>
        <taxon>Metazoa</taxon>
        <taxon>Ecdysozoa</taxon>
        <taxon>Arthropoda</taxon>
        <taxon>Chelicerata</taxon>
        <taxon>Arachnida</taxon>
        <taxon>Acari</taxon>
        <taxon>Acariformes</taxon>
        <taxon>Sarcoptiformes</taxon>
        <taxon>Oribatida</taxon>
        <taxon>Brachypylina</taxon>
        <taxon>Oppioidea</taxon>
        <taxon>Oppiidae</taxon>
        <taxon>Medioppia</taxon>
    </lineage>
</organism>
<dbReference type="OrthoDB" id="6408925at2759"/>
<dbReference type="SUPFAM" id="SSF52799">
    <property type="entry name" value="(Phosphotyrosine protein) phosphatases II"/>
    <property type="match status" value="1"/>
</dbReference>
<evidence type="ECO:0000313" key="7">
    <source>
        <dbReference type="EMBL" id="CAD7636332.1"/>
    </source>
</evidence>
<feature type="domain" description="Tyrosine specific protein phosphatases" evidence="6">
    <location>
        <begin position="77"/>
        <end position="135"/>
    </location>
</feature>
<keyword evidence="4" id="KW-0904">Protein phosphatase</keyword>
<dbReference type="EMBL" id="OC873275">
    <property type="protein sequence ID" value="CAD7636332.1"/>
    <property type="molecule type" value="Genomic_DNA"/>
</dbReference>
<dbReference type="GO" id="GO:0008138">
    <property type="term" value="F:protein tyrosine/serine/threonine phosphatase activity"/>
    <property type="evidence" value="ECO:0007669"/>
    <property type="project" value="TreeGrafter"/>
</dbReference>
<dbReference type="InterPro" id="IPR029021">
    <property type="entry name" value="Prot-tyrosine_phosphatase-like"/>
</dbReference>
<evidence type="ECO:0000256" key="4">
    <source>
        <dbReference type="ARBA" id="ARBA00022912"/>
    </source>
</evidence>
<evidence type="ECO:0000256" key="3">
    <source>
        <dbReference type="ARBA" id="ARBA00022801"/>
    </source>
</evidence>
<keyword evidence="3" id="KW-0378">Hydrolase</keyword>
<dbReference type="CDD" id="cd14498">
    <property type="entry name" value="DSP"/>
    <property type="match status" value="1"/>
</dbReference>
<feature type="domain" description="Tyrosine-protein phosphatase" evidence="5">
    <location>
        <begin position="13"/>
        <end position="156"/>
    </location>
</feature>
<dbReference type="GO" id="GO:0004725">
    <property type="term" value="F:protein tyrosine phosphatase activity"/>
    <property type="evidence" value="ECO:0007669"/>
    <property type="project" value="UniProtKB-EC"/>
</dbReference>
<keyword evidence="8" id="KW-1185">Reference proteome</keyword>
<name>A0A7R9L7B5_9ACAR</name>
<comment type="similarity">
    <text evidence="1">Belongs to the protein-tyrosine phosphatase family. Non-receptor class dual specificity subfamily.</text>
</comment>
<protein>
    <recommendedName>
        <fullName evidence="2">protein-tyrosine-phosphatase</fullName>
        <ecNumber evidence="2">3.1.3.48</ecNumber>
    </recommendedName>
</protein>
<dbReference type="InterPro" id="IPR000387">
    <property type="entry name" value="Tyr_Pase_dom"/>
</dbReference>
<accession>A0A7R9L7B5</accession>
<evidence type="ECO:0000256" key="2">
    <source>
        <dbReference type="ARBA" id="ARBA00013064"/>
    </source>
</evidence>
<gene>
    <name evidence="7" type="ORF">OSB1V03_LOCUS16604</name>
</gene>
<dbReference type="EC" id="3.1.3.48" evidence="2"/>
<dbReference type="InterPro" id="IPR000340">
    <property type="entry name" value="Dual-sp_phosphatase_cat-dom"/>
</dbReference>
<dbReference type="InterPro" id="IPR016130">
    <property type="entry name" value="Tyr_Pase_AS"/>
</dbReference>
<sequence>MISLWSNNHWTEDMNHIYGTLYLGSIAATKDRQVLRDRGIRGILTVMDEPLATKDQYIEITYHFFKAEDFTDEDLLTRFVEAYDIINTFMRAKTGVLVHCRAGISRSATIVISYLMRELHKTFKESMAFVRTRRPIISPNEGFQRQLSLYEWMGCRLDANNRRFRQYLMTTYEPLDGNGVRLYFARLSYVEELTANLELGPKYVCKECGQMLFHEIHVLQTGYWTGQPCGRLFVEPQPWMQELPTGSVEYLKDMDIKCRKKCKKFVVRVSTIHKKTRYMSGYIESAVTFLGHETVTEFVGT</sequence>
<dbReference type="Proteomes" id="UP000759131">
    <property type="component" value="Unassembled WGS sequence"/>
</dbReference>